<dbReference type="InterPro" id="IPR029065">
    <property type="entry name" value="Enolase_C-like"/>
</dbReference>
<dbReference type="Gene3D" id="3.20.20.120">
    <property type="entry name" value="Enolase-like C-terminal domain"/>
    <property type="match status" value="1"/>
</dbReference>
<dbReference type="SFLD" id="SFLDG00179">
    <property type="entry name" value="mandelate_racemase"/>
    <property type="match status" value="1"/>
</dbReference>
<dbReference type="InterPro" id="IPR036849">
    <property type="entry name" value="Enolase-like_C_sf"/>
</dbReference>
<keyword evidence="7" id="KW-1185">Reference proteome</keyword>
<organism evidence="6 7">
    <name type="scientific">Agromyces ramosus</name>
    <dbReference type="NCBI Taxonomy" id="33879"/>
    <lineage>
        <taxon>Bacteria</taxon>
        <taxon>Bacillati</taxon>
        <taxon>Actinomycetota</taxon>
        <taxon>Actinomycetes</taxon>
        <taxon>Micrococcales</taxon>
        <taxon>Microbacteriaceae</taxon>
        <taxon>Agromyces</taxon>
    </lineage>
</organism>
<dbReference type="SFLD" id="SFLDS00001">
    <property type="entry name" value="Enolase"/>
    <property type="match status" value="1"/>
</dbReference>
<dbReference type="InterPro" id="IPR013341">
    <property type="entry name" value="Mandelate_racemase_N_dom"/>
</dbReference>
<dbReference type="SUPFAM" id="SSF54826">
    <property type="entry name" value="Enolase N-terminal domain-like"/>
    <property type="match status" value="1"/>
</dbReference>
<dbReference type="SUPFAM" id="SSF51604">
    <property type="entry name" value="Enolase C-terminal domain-like"/>
    <property type="match status" value="1"/>
</dbReference>
<dbReference type="PANTHER" id="PTHR13794">
    <property type="entry name" value="ENOLASE SUPERFAMILY, MANDELATE RACEMASE"/>
    <property type="match status" value="1"/>
</dbReference>
<dbReference type="PANTHER" id="PTHR13794:SF58">
    <property type="entry name" value="MITOCHONDRIAL ENOLASE SUPERFAMILY MEMBER 1"/>
    <property type="match status" value="1"/>
</dbReference>
<accession>A0ABU0R7D4</accession>
<dbReference type="InterPro" id="IPR029017">
    <property type="entry name" value="Enolase-like_N"/>
</dbReference>
<dbReference type="Pfam" id="PF13378">
    <property type="entry name" value="MR_MLE_C"/>
    <property type="match status" value="1"/>
</dbReference>
<protein>
    <submittedName>
        <fullName evidence="6">L-alanine-DL-glutamate epimerase-like enolase superfamily enzyme</fullName>
    </submittedName>
</protein>
<sequence>MRSDDDQTTPDPLARTVAGKHRKAAMPVQTTGARSQTPAANTYSTATITSAEAWLCDLPVETVRTDAVQAFIKQETIFVRIVTADGSSGLGYSYTIGTGGQAVLAMLRGGMLEAVIGEDADRPDAVWYAAFNSTRATTVGAISSLALAAIDTAVWDSRSRRAGVPLWKLAGGASASVPLYDTEGGWLHLTPDELVHQAQATVERGMPGAKLKVGLPNVHDDLERLRAVRDAVGPDFHLMIDANQSLSGAEAIRRARLFDPLDIFWFEEPLPAEDLSGHEQLARSTPIPIAVGESMYSIGQFKEYLHRGAASVIQVDVARVGGITPWLKVAHLAESFNVRVAPHFLMELHLSLACAVPNALYLEHIPQLRAITTSEIMVRNGRALAPSSLGLGIDWDFDAMENLRVR</sequence>
<evidence type="ECO:0000256" key="1">
    <source>
        <dbReference type="ARBA" id="ARBA00001946"/>
    </source>
</evidence>
<dbReference type="InterPro" id="IPR013342">
    <property type="entry name" value="Mandelate_racemase_C"/>
</dbReference>
<reference evidence="6 7" key="1">
    <citation type="submission" date="2023-07" db="EMBL/GenBank/DDBJ databases">
        <title>Comparative genomics of wheat-associated soil bacteria to identify genetic determinants of phenazine resistance.</title>
        <authorList>
            <person name="Mouncey N."/>
        </authorList>
    </citation>
    <scope>NUCLEOTIDE SEQUENCE [LARGE SCALE GENOMIC DNA]</scope>
    <source>
        <strain evidence="6 7">V3I3</strain>
    </source>
</reference>
<evidence type="ECO:0000313" key="6">
    <source>
        <dbReference type="EMBL" id="MDQ0893980.1"/>
    </source>
</evidence>
<evidence type="ECO:0000256" key="4">
    <source>
        <dbReference type="SAM" id="MobiDB-lite"/>
    </source>
</evidence>
<keyword evidence="3" id="KW-0460">Magnesium</keyword>
<comment type="cofactor">
    <cofactor evidence="1">
        <name>Mg(2+)</name>
        <dbReference type="ChEBI" id="CHEBI:18420"/>
    </cofactor>
</comment>
<evidence type="ECO:0000313" key="7">
    <source>
        <dbReference type="Proteomes" id="UP001239083"/>
    </source>
</evidence>
<feature type="region of interest" description="Disordered" evidence="4">
    <location>
        <begin position="1"/>
        <end position="40"/>
    </location>
</feature>
<proteinExistence type="predicted"/>
<dbReference type="CDD" id="cd03316">
    <property type="entry name" value="MR_like"/>
    <property type="match status" value="1"/>
</dbReference>
<dbReference type="Proteomes" id="UP001239083">
    <property type="component" value="Unassembled WGS sequence"/>
</dbReference>
<evidence type="ECO:0000256" key="2">
    <source>
        <dbReference type="ARBA" id="ARBA00022723"/>
    </source>
</evidence>
<keyword evidence="2" id="KW-0479">Metal-binding</keyword>
<evidence type="ECO:0000256" key="3">
    <source>
        <dbReference type="ARBA" id="ARBA00022842"/>
    </source>
</evidence>
<dbReference type="Pfam" id="PF02746">
    <property type="entry name" value="MR_MLE_N"/>
    <property type="match status" value="1"/>
</dbReference>
<evidence type="ECO:0000259" key="5">
    <source>
        <dbReference type="SMART" id="SM00922"/>
    </source>
</evidence>
<comment type="caution">
    <text evidence="6">The sequence shown here is derived from an EMBL/GenBank/DDBJ whole genome shotgun (WGS) entry which is preliminary data.</text>
</comment>
<feature type="compositionally biased region" description="Polar residues" evidence="4">
    <location>
        <begin position="28"/>
        <end position="40"/>
    </location>
</feature>
<dbReference type="InterPro" id="IPR046945">
    <property type="entry name" value="RHMD-like"/>
</dbReference>
<dbReference type="Gene3D" id="3.30.390.10">
    <property type="entry name" value="Enolase-like, N-terminal domain"/>
    <property type="match status" value="1"/>
</dbReference>
<dbReference type="SMART" id="SM00922">
    <property type="entry name" value="MR_MLE"/>
    <property type="match status" value="1"/>
</dbReference>
<gene>
    <name evidence="6" type="ORF">QFZ26_001535</name>
</gene>
<name>A0ABU0R7D4_9MICO</name>
<feature type="domain" description="Mandelate racemase/muconate lactonizing enzyme C-terminal" evidence="5">
    <location>
        <begin position="191"/>
        <end position="288"/>
    </location>
</feature>
<dbReference type="EMBL" id="JAUSYY010000001">
    <property type="protein sequence ID" value="MDQ0893980.1"/>
    <property type="molecule type" value="Genomic_DNA"/>
</dbReference>